<dbReference type="EMBL" id="VNIA01000003">
    <property type="protein sequence ID" value="TYP98032.1"/>
    <property type="molecule type" value="Genomic_DNA"/>
</dbReference>
<accession>A0A5S5DT47</accession>
<keyword evidence="1" id="KW-0732">Signal</keyword>
<reference evidence="2 3" key="1">
    <citation type="submission" date="2019-07" db="EMBL/GenBank/DDBJ databases">
        <title>Genomic Encyclopedia of Type Strains, Phase IV (KMG-IV): sequencing the most valuable type-strain genomes for metagenomic binning, comparative biology and taxonomic classification.</title>
        <authorList>
            <person name="Goeker M."/>
        </authorList>
    </citation>
    <scope>NUCLEOTIDE SEQUENCE [LARGE SCALE GENOMIC DNA]</scope>
    <source>
        <strain evidence="2 3">DSM 18961</strain>
    </source>
</reference>
<gene>
    <name evidence="2" type="ORF">C7447_103200</name>
</gene>
<dbReference type="RefSeq" id="WP_148870369.1">
    <property type="nucleotide sequence ID" value="NZ_VNIA01000003.1"/>
</dbReference>
<dbReference type="Gene3D" id="2.40.160.50">
    <property type="entry name" value="membrane protein fhac: a member of the omp85/tpsb transporter family"/>
    <property type="match status" value="1"/>
</dbReference>
<name>A0A5S5DT47_9FLAO</name>
<evidence type="ECO:0000313" key="3">
    <source>
        <dbReference type="Proteomes" id="UP000323136"/>
    </source>
</evidence>
<dbReference type="OrthoDB" id="9811416at2"/>
<evidence type="ECO:0000256" key="1">
    <source>
        <dbReference type="SAM" id="SignalP"/>
    </source>
</evidence>
<feature type="signal peptide" evidence="1">
    <location>
        <begin position="1"/>
        <end position="23"/>
    </location>
</feature>
<proteinExistence type="predicted"/>
<keyword evidence="3" id="KW-1185">Reference proteome</keyword>
<comment type="caution">
    <text evidence="2">The sequence shown here is derived from an EMBL/GenBank/DDBJ whole genome shotgun (WGS) entry which is preliminary data.</text>
</comment>
<protein>
    <recommendedName>
        <fullName evidence="4">Hemolysin activation/secretion protein</fullName>
    </recommendedName>
</protein>
<dbReference type="Proteomes" id="UP000323136">
    <property type="component" value="Unassembled WGS sequence"/>
</dbReference>
<organism evidence="2 3">
    <name type="scientific">Tenacibaculum adriaticum</name>
    <dbReference type="NCBI Taxonomy" id="413713"/>
    <lineage>
        <taxon>Bacteria</taxon>
        <taxon>Pseudomonadati</taxon>
        <taxon>Bacteroidota</taxon>
        <taxon>Flavobacteriia</taxon>
        <taxon>Flavobacteriales</taxon>
        <taxon>Flavobacteriaceae</taxon>
        <taxon>Tenacibaculum</taxon>
    </lineage>
</organism>
<evidence type="ECO:0008006" key="4">
    <source>
        <dbReference type="Google" id="ProtNLM"/>
    </source>
</evidence>
<evidence type="ECO:0000313" key="2">
    <source>
        <dbReference type="EMBL" id="TYP98032.1"/>
    </source>
</evidence>
<sequence length="557" mass="64012">MTVKFKLHIYIVFLFAISNYAFAQELTLKLTSKDSLENSVLKKIDFKKNHTNKTSIEKEINIFSEKLRAQGYFLNRIDSTQIKDSNYTAYFSLGQITKHATITIPKNNLYQPLIFKNKKTITIPLSKLSNTLLSISNELEKTGKSFSEVKLINIKLKKTTLFADLSIIQSKKRKINKIIIKGYEQFSKSHIRHFLNININTVFNHQKLKNISSSIKSLEFVSEIKPPEILFSKDSTILYLYLKKNSVNNFDGLLNFNPNNTTKKGISLNGHLNLNLNNTLHTGEQFKLLWKANGNDNQDLQVSASVPYIFNSGITTGFKFNIHKQDSTFLSTRFNNYTYYNLNPKTSLGLTFDFDSSNNTLKDTLNNDIANLNSSFIGFLFKYQAMSKDLFFNKKFFFYVNPKIGSRTSSSKNENQLKIDIETSFLWGLNQRSSIYIKNTTGYLNSTKLFKNELYRIGGVNSIRGFNEQSIFTSQFSFFNIEYRYLTLSKSYLYSITDLASLVNIKNKTISLLGIGVGYNYRINSSQINLNVSIGKETNKPFDYNSSKLSVTFINYF</sequence>
<feature type="chain" id="PRO_5024391345" description="Hemolysin activation/secretion protein" evidence="1">
    <location>
        <begin position="24"/>
        <end position="557"/>
    </location>
</feature>
<dbReference type="AlphaFoldDB" id="A0A5S5DT47"/>